<proteinExistence type="inferred from homology"/>
<dbReference type="EMBL" id="NCKU01002847">
    <property type="protein sequence ID" value="RWS08679.1"/>
    <property type="molecule type" value="Genomic_DNA"/>
</dbReference>
<reference evidence="12" key="2">
    <citation type="submission" date="2018-11" db="EMBL/GenBank/DDBJ databases">
        <title>Trombidioid mite genomics.</title>
        <authorList>
            <person name="Dong X."/>
        </authorList>
    </citation>
    <scope>NUCLEOTIDE SEQUENCE</scope>
    <source>
        <strain evidence="12">UoL-WK</strain>
    </source>
</reference>
<dbReference type="GO" id="GO:0008203">
    <property type="term" value="P:cholesterol metabolic process"/>
    <property type="evidence" value="ECO:0007669"/>
    <property type="project" value="TreeGrafter"/>
</dbReference>
<accession>A0A3S3P5Y7</accession>
<dbReference type="Pfam" id="PF03062">
    <property type="entry name" value="MBOAT"/>
    <property type="match status" value="1"/>
</dbReference>
<dbReference type="EMBL" id="NCKU01002722">
    <property type="protein sequence ID" value="RWS08933.1"/>
    <property type="molecule type" value="Genomic_DNA"/>
</dbReference>
<keyword evidence="6 10" id="KW-1133">Transmembrane helix</keyword>
<evidence type="ECO:0000313" key="12">
    <source>
        <dbReference type="EMBL" id="RWS08679.1"/>
    </source>
</evidence>
<evidence type="ECO:0008006" key="15">
    <source>
        <dbReference type="Google" id="ProtNLM"/>
    </source>
</evidence>
<keyword evidence="8" id="KW-0012">Acyltransferase</keyword>
<evidence type="ECO:0000256" key="2">
    <source>
        <dbReference type="ARBA" id="ARBA00009010"/>
    </source>
</evidence>
<dbReference type="PIRSF" id="PIRSF000439">
    <property type="entry name" value="Oat_ACAT_DAG_ARE"/>
    <property type="match status" value="1"/>
</dbReference>
<evidence type="ECO:0000256" key="9">
    <source>
        <dbReference type="PIRSR" id="PIRSR000439-1"/>
    </source>
</evidence>
<dbReference type="GO" id="GO:0005789">
    <property type="term" value="C:endoplasmic reticulum membrane"/>
    <property type="evidence" value="ECO:0007669"/>
    <property type="project" value="UniProtKB-SubCell"/>
</dbReference>
<dbReference type="EMBL" id="NCKU01002858">
    <property type="protein sequence ID" value="RWS08659.1"/>
    <property type="molecule type" value="Genomic_DNA"/>
</dbReference>
<evidence type="ECO:0000256" key="7">
    <source>
        <dbReference type="ARBA" id="ARBA00023136"/>
    </source>
</evidence>
<feature type="active site" evidence="9">
    <location>
        <position position="266"/>
    </location>
</feature>
<dbReference type="InterPro" id="IPR004299">
    <property type="entry name" value="MBOAT_fam"/>
</dbReference>
<comment type="similarity">
    <text evidence="2">Belongs to the membrane-bound acyltransferase family. Sterol o-acyltransferase subfamily.</text>
</comment>
<feature type="transmembrane region" description="Helical" evidence="10">
    <location>
        <begin position="35"/>
        <end position="57"/>
    </location>
</feature>
<keyword evidence="5" id="KW-0256">Endoplasmic reticulum</keyword>
<feature type="transmembrane region" description="Helical" evidence="10">
    <location>
        <begin position="6"/>
        <end position="26"/>
    </location>
</feature>
<evidence type="ECO:0000256" key="6">
    <source>
        <dbReference type="ARBA" id="ARBA00022989"/>
    </source>
</evidence>
<gene>
    <name evidence="11" type="ORF">B4U79_02440</name>
    <name evidence="13" type="ORF">B4U79_10051</name>
    <name evidence="12" type="ORF">B4U79_13177</name>
</gene>
<keyword evidence="3" id="KW-0808">Transferase</keyword>
<keyword evidence="14" id="KW-1185">Reference proteome</keyword>
<evidence type="ECO:0000256" key="3">
    <source>
        <dbReference type="ARBA" id="ARBA00022679"/>
    </source>
</evidence>
<name>A0A3S3P5Y7_9ACAR</name>
<dbReference type="AlphaFoldDB" id="A0A3S3P5Y7"/>
<organism evidence="12 14">
    <name type="scientific">Dinothrombium tinctorium</name>
    <dbReference type="NCBI Taxonomy" id="1965070"/>
    <lineage>
        <taxon>Eukaryota</taxon>
        <taxon>Metazoa</taxon>
        <taxon>Ecdysozoa</taxon>
        <taxon>Arthropoda</taxon>
        <taxon>Chelicerata</taxon>
        <taxon>Arachnida</taxon>
        <taxon>Acari</taxon>
        <taxon>Acariformes</taxon>
        <taxon>Trombidiformes</taxon>
        <taxon>Prostigmata</taxon>
        <taxon>Anystina</taxon>
        <taxon>Parasitengona</taxon>
        <taxon>Trombidioidea</taxon>
        <taxon>Trombidiidae</taxon>
        <taxon>Dinothrombium</taxon>
    </lineage>
</organism>
<dbReference type="PANTHER" id="PTHR10408">
    <property type="entry name" value="STEROL O-ACYLTRANSFERASE"/>
    <property type="match status" value="1"/>
</dbReference>
<evidence type="ECO:0000313" key="14">
    <source>
        <dbReference type="Proteomes" id="UP000285301"/>
    </source>
</evidence>
<feature type="transmembrane region" description="Helical" evidence="10">
    <location>
        <begin position="169"/>
        <end position="193"/>
    </location>
</feature>
<feature type="non-terminal residue" evidence="12">
    <location>
        <position position="324"/>
    </location>
</feature>
<feature type="transmembrane region" description="Helical" evidence="10">
    <location>
        <begin position="100"/>
        <end position="116"/>
    </location>
</feature>
<evidence type="ECO:0000313" key="13">
    <source>
        <dbReference type="EMBL" id="RWS08933.1"/>
    </source>
</evidence>
<dbReference type="OrthoDB" id="6407650at2759"/>
<evidence type="ECO:0000256" key="4">
    <source>
        <dbReference type="ARBA" id="ARBA00022692"/>
    </source>
</evidence>
<sequence length="324" mass="37960">MFSDAPSVFVISAAMQVSTLIPWYLVKFLANKHKIVFLSIYATYMLMLIVIPCWKLSNSEFSLFMSFAAAMEQVRILMKVHSFVIEIYFKQIDSKKDKNATLYNLVYFLFAPTLIYRHNYPRTKKINWRAVISYFLQFIGTIFCMFATIRRFVANNYASSGIEPFNAKTLLSSLLVTGCLGMSLMFLGWYGLLQCWLNGWAEMLRFADRMFYDEWWTSSQFSKYFRKWNLVVSDWLHTYLYQPINDMSGKRWLAALATFAISGVAHEYIMALATGFFFPFLFIEFLGFGAGLFWFFSIPSNGIQELTVHHHTRIIFWIKPFHDS</sequence>
<feature type="transmembrane region" description="Helical" evidence="10">
    <location>
        <begin position="276"/>
        <end position="296"/>
    </location>
</feature>
<evidence type="ECO:0000313" key="11">
    <source>
        <dbReference type="EMBL" id="RWS08659.1"/>
    </source>
</evidence>
<keyword evidence="4 10" id="KW-0812">Transmembrane</keyword>
<evidence type="ECO:0000256" key="5">
    <source>
        <dbReference type="ARBA" id="ARBA00022824"/>
    </source>
</evidence>
<evidence type="ECO:0000256" key="10">
    <source>
        <dbReference type="SAM" id="Phobius"/>
    </source>
</evidence>
<evidence type="ECO:0000256" key="1">
    <source>
        <dbReference type="ARBA" id="ARBA00004477"/>
    </source>
</evidence>
<dbReference type="GO" id="GO:0008374">
    <property type="term" value="F:O-acyltransferase activity"/>
    <property type="evidence" value="ECO:0007669"/>
    <property type="project" value="InterPro"/>
</dbReference>
<comment type="caution">
    <text evidence="12">The sequence shown here is derived from an EMBL/GenBank/DDBJ whole genome shotgun (WGS) entry which is preliminary data.</text>
</comment>
<protein>
    <recommendedName>
        <fullName evidence="15">Sterol O-acyltransferase 1-like protein</fullName>
    </recommendedName>
</protein>
<keyword evidence="7 10" id="KW-0472">Membrane</keyword>
<reference evidence="12 14" key="1">
    <citation type="journal article" date="2018" name="Gigascience">
        <title>Genomes of trombidid mites reveal novel predicted allergens and laterally-transferred genes associated with secondary metabolism.</title>
        <authorList>
            <person name="Dong X."/>
            <person name="Chaisiri K."/>
            <person name="Xia D."/>
            <person name="Armstrong S.D."/>
            <person name="Fang Y."/>
            <person name="Donnelly M.J."/>
            <person name="Kadowaki T."/>
            <person name="McGarry J.W."/>
            <person name="Darby A.C."/>
            <person name="Makepeace B.L."/>
        </authorList>
    </citation>
    <scope>NUCLEOTIDE SEQUENCE [LARGE SCALE GENOMIC DNA]</scope>
    <source>
        <strain evidence="12">UoL-WK</strain>
    </source>
</reference>
<feature type="transmembrane region" description="Helical" evidence="10">
    <location>
        <begin position="252"/>
        <end position="270"/>
    </location>
</feature>
<dbReference type="Proteomes" id="UP000285301">
    <property type="component" value="Unassembled WGS sequence"/>
</dbReference>
<comment type="subcellular location">
    <subcellularLocation>
        <location evidence="1">Endoplasmic reticulum membrane</location>
        <topology evidence="1">Multi-pass membrane protein</topology>
    </subcellularLocation>
</comment>
<dbReference type="PANTHER" id="PTHR10408:SF8">
    <property type="entry name" value="O-ACYLTRANSFERASE"/>
    <property type="match status" value="1"/>
</dbReference>
<dbReference type="STRING" id="1965070.A0A3S3P5Y7"/>
<feature type="transmembrane region" description="Helical" evidence="10">
    <location>
        <begin position="128"/>
        <end position="149"/>
    </location>
</feature>
<evidence type="ECO:0000256" key="8">
    <source>
        <dbReference type="ARBA" id="ARBA00023315"/>
    </source>
</evidence>
<dbReference type="InterPro" id="IPR014371">
    <property type="entry name" value="Oat_ACAT_DAG_ARE"/>
</dbReference>